<dbReference type="InterPro" id="IPR025497">
    <property type="entry name" value="PatA-like_N"/>
</dbReference>
<dbReference type="PANTHER" id="PTHR36304">
    <property type="entry name" value="DOMAIN GTPASE-ACTIVATING PROTEIN, PUTATIVE-RELATED-RELATED"/>
    <property type="match status" value="1"/>
</dbReference>
<sequence>MSPLQGNLEDFDITDILELINIGKKDGALEIKSNEHNGIIYFENGIVVDVSANEYKGDDAIHYILRWETGRFYFDPHKRTTIKTVNIPIQKLMLDAARQLDEWKKIEETIPSVNVILKLNENPKTEENELTINDEEWRVLSLVDGDSSLKEIARKINKSEIKTGKIIYDLIVSGMIVINGEKTGIDDGSEVNTPVDEADTTEDNENSEQNNNSKYIKTKKKKKKGGLFRFK</sequence>
<name>A0A660SNM1_UNCT6</name>
<comment type="caution">
    <text evidence="3">The sequence shown here is derived from an EMBL/GenBank/DDBJ whole genome shotgun (WGS) entry which is preliminary data.</text>
</comment>
<dbReference type="Proteomes" id="UP000271125">
    <property type="component" value="Unassembled WGS sequence"/>
</dbReference>
<reference evidence="3 4" key="1">
    <citation type="submission" date="2018-06" db="EMBL/GenBank/DDBJ databases">
        <title>Extensive metabolic versatility and redundancy in microbially diverse, dynamic hydrothermal sediments.</title>
        <authorList>
            <person name="Dombrowski N."/>
            <person name="Teske A."/>
            <person name="Baker B.J."/>
        </authorList>
    </citation>
    <scope>NUCLEOTIDE SEQUENCE [LARGE SCALE GENOMIC DNA]</scope>
    <source>
        <strain evidence="3">B10_G13</strain>
    </source>
</reference>
<feature type="compositionally biased region" description="Acidic residues" evidence="1">
    <location>
        <begin position="196"/>
        <end position="206"/>
    </location>
</feature>
<evidence type="ECO:0000313" key="4">
    <source>
        <dbReference type="Proteomes" id="UP000271125"/>
    </source>
</evidence>
<dbReference type="AlphaFoldDB" id="A0A660SNM1"/>
<dbReference type="Pfam" id="PF14332">
    <property type="entry name" value="DUF4388"/>
    <property type="match status" value="1"/>
</dbReference>
<gene>
    <name evidence="3" type="ORF">DRP43_01025</name>
</gene>
<feature type="compositionally biased region" description="Basic residues" evidence="1">
    <location>
        <begin position="216"/>
        <end position="231"/>
    </location>
</feature>
<dbReference type="EMBL" id="QNBD01000028">
    <property type="protein sequence ID" value="RKX72339.1"/>
    <property type="molecule type" value="Genomic_DNA"/>
</dbReference>
<accession>A0A660SNM1</accession>
<protein>
    <recommendedName>
        <fullName evidence="2">PatA-like N-terminal domain-containing protein</fullName>
    </recommendedName>
</protein>
<evidence type="ECO:0000313" key="3">
    <source>
        <dbReference type="EMBL" id="RKX72339.1"/>
    </source>
</evidence>
<feature type="domain" description="PatA-like N-terminal" evidence="2">
    <location>
        <begin position="5"/>
        <end position="104"/>
    </location>
</feature>
<feature type="region of interest" description="Disordered" evidence="1">
    <location>
        <begin position="186"/>
        <end position="231"/>
    </location>
</feature>
<evidence type="ECO:0000256" key="1">
    <source>
        <dbReference type="SAM" id="MobiDB-lite"/>
    </source>
</evidence>
<proteinExistence type="predicted"/>
<evidence type="ECO:0000259" key="2">
    <source>
        <dbReference type="Pfam" id="PF14332"/>
    </source>
</evidence>
<dbReference type="PANTHER" id="PTHR36304:SF4">
    <property type="entry name" value="DUF4388 DOMAIN-CONTAINING PROTEIN"/>
    <property type="match status" value="1"/>
</dbReference>
<organism evidence="3 4">
    <name type="scientific">candidate division TA06 bacterium</name>
    <dbReference type="NCBI Taxonomy" id="2250710"/>
    <lineage>
        <taxon>Bacteria</taxon>
        <taxon>Bacteria division TA06</taxon>
    </lineage>
</organism>